<proteinExistence type="predicted"/>
<feature type="transmembrane region" description="Helical" evidence="1">
    <location>
        <begin position="97"/>
        <end position="116"/>
    </location>
</feature>
<evidence type="ECO:0000256" key="1">
    <source>
        <dbReference type="SAM" id="Phobius"/>
    </source>
</evidence>
<keyword evidence="3" id="KW-1185">Reference proteome</keyword>
<evidence type="ECO:0008006" key="4">
    <source>
        <dbReference type="Google" id="ProtNLM"/>
    </source>
</evidence>
<name>A0A095TVP5_9GAMM</name>
<feature type="transmembrane region" description="Helical" evidence="1">
    <location>
        <begin position="68"/>
        <end position="91"/>
    </location>
</feature>
<feature type="transmembrane region" description="Helical" evidence="1">
    <location>
        <begin position="232"/>
        <end position="256"/>
    </location>
</feature>
<reference evidence="2 3" key="1">
    <citation type="submission" date="2012-09" db="EMBL/GenBank/DDBJ databases">
        <title>Genome Sequence of alkane-degrading Bacterium Alcanivorax sp. 19-m-6.</title>
        <authorList>
            <person name="Lai Q."/>
            <person name="Shao Z."/>
        </authorList>
    </citation>
    <scope>NUCLEOTIDE SEQUENCE [LARGE SCALE GENOMIC DNA]</scope>
    <source>
        <strain evidence="2 3">19-m-6</strain>
    </source>
</reference>
<sequence length="465" mass="50897">MDACGYHARKPASWVCEGCSKTYCTQCVPGGEENFRAGQPRCVLCSQRLQWLGDGLPRTPFWQRSREILGYPLKLPALMLLLVFGAANVMLDGMLTALFFLFVSTLLSVYAMLVIADVAQDKWEPPSPMDGISEGGLLLRQIGLMFVLFVGPFLFASASMVLALGLLALAAFILPAALMILAVSRSLRMALNPLRWLQLILTVGASYLLLWLAVMGVTAAPALLESGDAMPALVFVGAVFSGYTTLVAAAMMGALLSEKARELGLAMDEDRGRSLSMADYEVAEVLGTAHVYAQEGRLDEALKVLNRGLSSAPMHQELNWRRLRLLKLLGKEKPWLEQLARFVRQQLGAGNAGTAVQIWMEASQQKPGLKFEDDPALCLSLAQALYERGRIREAQQLLVNLHQRAPQFSGLGEAYMLLARLYLEQGSADTAQRLIGFVKKHFPKDHDSEQGAETAALLARLQTQA</sequence>
<dbReference type="Gene3D" id="1.25.40.10">
    <property type="entry name" value="Tetratricopeptide repeat domain"/>
    <property type="match status" value="1"/>
</dbReference>
<feature type="transmembrane region" description="Helical" evidence="1">
    <location>
        <begin position="161"/>
        <end position="184"/>
    </location>
</feature>
<keyword evidence="1" id="KW-0472">Membrane</keyword>
<comment type="caution">
    <text evidence="2">The sequence shown here is derived from an EMBL/GenBank/DDBJ whole genome shotgun (WGS) entry which is preliminary data.</text>
</comment>
<evidence type="ECO:0000313" key="3">
    <source>
        <dbReference type="Proteomes" id="UP000029444"/>
    </source>
</evidence>
<feature type="transmembrane region" description="Helical" evidence="1">
    <location>
        <begin position="137"/>
        <end position="155"/>
    </location>
</feature>
<keyword evidence="1" id="KW-1133">Transmembrane helix</keyword>
<feature type="transmembrane region" description="Helical" evidence="1">
    <location>
        <begin position="196"/>
        <end position="220"/>
    </location>
</feature>
<accession>A0A095TVP5</accession>
<dbReference type="STRING" id="1177154.Y5S_00135"/>
<dbReference type="Proteomes" id="UP000029444">
    <property type="component" value="Unassembled WGS sequence"/>
</dbReference>
<organism evidence="2 3">
    <name type="scientific">Alcanivorax nanhaiticus</name>
    <dbReference type="NCBI Taxonomy" id="1177154"/>
    <lineage>
        <taxon>Bacteria</taxon>
        <taxon>Pseudomonadati</taxon>
        <taxon>Pseudomonadota</taxon>
        <taxon>Gammaproteobacteria</taxon>
        <taxon>Oceanospirillales</taxon>
        <taxon>Alcanivoracaceae</taxon>
        <taxon>Alcanivorax</taxon>
    </lineage>
</organism>
<dbReference type="InterPro" id="IPR011990">
    <property type="entry name" value="TPR-like_helical_dom_sf"/>
</dbReference>
<dbReference type="EMBL" id="ARXV01000001">
    <property type="protein sequence ID" value="KGD66468.1"/>
    <property type="molecule type" value="Genomic_DNA"/>
</dbReference>
<keyword evidence="1" id="KW-0812">Transmembrane</keyword>
<dbReference type="SUPFAM" id="SSF48452">
    <property type="entry name" value="TPR-like"/>
    <property type="match status" value="1"/>
</dbReference>
<evidence type="ECO:0000313" key="2">
    <source>
        <dbReference type="EMBL" id="KGD66468.1"/>
    </source>
</evidence>
<dbReference type="AlphaFoldDB" id="A0A095TVP5"/>
<protein>
    <recommendedName>
        <fullName evidence="4">B box-type domain-containing protein</fullName>
    </recommendedName>
</protein>
<dbReference type="PATRIC" id="fig|1177154.3.peg.136"/>
<dbReference type="eggNOG" id="COG1040">
    <property type="taxonomic scope" value="Bacteria"/>
</dbReference>
<gene>
    <name evidence="2" type="ORF">Y5S_00135</name>
</gene>